<organism evidence="1 2">
    <name type="scientific">Pseudochryseolinea flava</name>
    <dbReference type="NCBI Taxonomy" id="2059302"/>
    <lineage>
        <taxon>Bacteria</taxon>
        <taxon>Pseudomonadati</taxon>
        <taxon>Bacteroidota</taxon>
        <taxon>Cytophagia</taxon>
        <taxon>Cytophagales</taxon>
        <taxon>Fulvivirgaceae</taxon>
        <taxon>Pseudochryseolinea</taxon>
    </lineage>
</organism>
<protein>
    <submittedName>
        <fullName evidence="1">Uncharacterized protein</fullName>
    </submittedName>
</protein>
<comment type="caution">
    <text evidence="1">The sequence shown here is derived from an EMBL/GenBank/DDBJ whole genome shotgun (WGS) entry which is preliminary data.</text>
</comment>
<dbReference type="OrthoDB" id="849747at2"/>
<dbReference type="AlphaFoldDB" id="A0A364XXQ2"/>
<dbReference type="RefSeq" id="WP_112748742.1">
    <property type="nucleotide sequence ID" value="NZ_QMFY01000012.1"/>
</dbReference>
<evidence type="ECO:0000313" key="1">
    <source>
        <dbReference type="EMBL" id="RAV99228.1"/>
    </source>
</evidence>
<proteinExistence type="predicted"/>
<sequence length="193" mass="22995">MKEYHIKLSWFDRKRKLILTESYIEFEGGDLIGKTMVKYFQDDIVDYKHSNDWIVWYRFTVGRQFNISVKMRSGEELKLMFKSFFGLGSNTFEQYAEIVKHIWDHYVVHRVDELLDQLSCGNAIHMLGVTVDQVGVHDHHQKITYPWENVATQEYYNYFACYHNQNATLNTRIDFDAFGAEILLCVIKKKRCQ</sequence>
<dbReference type="Proteomes" id="UP000251889">
    <property type="component" value="Unassembled WGS sequence"/>
</dbReference>
<reference evidence="1 2" key="1">
    <citation type="submission" date="2018-06" db="EMBL/GenBank/DDBJ databases">
        <title>Chryseolinea flavus sp. nov., a member of the phylum Bacteroidetes isolated from soil.</title>
        <authorList>
            <person name="Li Y."/>
            <person name="Wang J."/>
        </authorList>
    </citation>
    <scope>NUCLEOTIDE SEQUENCE [LARGE SCALE GENOMIC DNA]</scope>
    <source>
        <strain evidence="1 2">SDU1-6</strain>
    </source>
</reference>
<keyword evidence="2" id="KW-1185">Reference proteome</keyword>
<dbReference type="EMBL" id="QMFY01000012">
    <property type="protein sequence ID" value="RAV99228.1"/>
    <property type="molecule type" value="Genomic_DNA"/>
</dbReference>
<accession>A0A364XXQ2</accession>
<name>A0A364XXQ2_9BACT</name>
<gene>
    <name evidence="1" type="ORF">DQQ10_20225</name>
</gene>
<evidence type="ECO:0000313" key="2">
    <source>
        <dbReference type="Proteomes" id="UP000251889"/>
    </source>
</evidence>